<evidence type="ECO:0000313" key="4">
    <source>
        <dbReference type="EMBL" id="CCE23119.1"/>
    </source>
</evidence>
<keyword evidence="1 2" id="KW-1133">Transmembrane helix</keyword>
<dbReference type="PANTHER" id="PTHR12064:SF94">
    <property type="entry name" value="UNEXTENDED PROTEIN"/>
    <property type="match status" value="1"/>
</dbReference>
<dbReference type="EMBL" id="FO082060">
    <property type="protein sequence ID" value="CCE23119.1"/>
    <property type="molecule type" value="Genomic_DNA"/>
</dbReference>
<dbReference type="PROSITE" id="PS51846">
    <property type="entry name" value="CNNM"/>
    <property type="match status" value="1"/>
</dbReference>
<dbReference type="InterPro" id="IPR002550">
    <property type="entry name" value="CNNM"/>
</dbReference>
<feature type="transmembrane region" description="Helical" evidence="2">
    <location>
        <begin position="141"/>
        <end position="160"/>
    </location>
</feature>
<dbReference type="Proteomes" id="UP000008315">
    <property type="component" value="Chromosome"/>
</dbReference>
<organism evidence="4 5">
    <name type="scientific">Methylotuvimicrobium alcaliphilum (strain DSM 19304 / NCIMB 14124 / VKM B-2133 / 20Z)</name>
    <name type="common">Methylomicrobium alcaliphilum</name>
    <dbReference type="NCBI Taxonomy" id="1091494"/>
    <lineage>
        <taxon>Bacteria</taxon>
        <taxon>Pseudomonadati</taxon>
        <taxon>Pseudomonadota</taxon>
        <taxon>Gammaproteobacteria</taxon>
        <taxon>Methylococcales</taxon>
        <taxon>Methylococcaceae</taxon>
        <taxon>Methylotuvimicrobium</taxon>
    </lineage>
</organism>
<feature type="transmembrane region" description="Helical" evidence="2">
    <location>
        <begin position="172"/>
        <end position="192"/>
    </location>
</feature>
<keyword evidence="5" id="KW-1185">Reference proteome</keyword>
<proteinExistence type="predicted"/>
<keyword evidence="1 2" id="KW-0472">Membrane</keyword>
<evidence type="ECO:0000313" key="5">
    <source>
        <dbReference type="Proteomes" id="UP000008315"/>
    </source>
</evidence>
<evidence type="ECO:0000259" key="3">
    <source>
        <dbReference type="PROSITE" id="PS51846"/>
    </source>
</evidence>
<dbReference type="HOGENOM" id="CLU_068411_0_0_6"/>
<feature type="transmembrane region" description="Helical" evidence="2">
    <location>
        <begin position="62"/>
        <end position="85"/>
    </location>
</feature>
<protein>
    <submittedName>
        <fullName evidence="4">CBS domain protein (Hemolysins and related protein family)</fullName>
    </submittedName>
</protein>
<name>G4SXS5_META2</name>
<evidence type="ECO:0000256" key="1">
    <source>
        <dbReference type="PROSITE-ProRule" id="PRU01193"/>
    </source>
</evidence>
<reference evidence="5" key="1">
    <citation type="journal article" date="2012" name="J. Bacteriol.">
        <title>Genome sequence of the haloalkaliphilic methanotrophic bacterium Methylomicrobium alcaliphilum 20Z.</title>
        <authorList>
            <person name="Vuilleumier S."/>
            <person name="Khmelenina V.N."/>
            <person name="Bringel F."/>
            <person name="Reshetnikov A.S."/>
            <person name="Lajus A."/>
            <person name="Mangenot S."/>
            <person name="Rouy Z."/>
            <person name="Op den Camp H.J."/>
            <person name="Jetten M.S."/>
            <person name="Dispirito A.A."/>
            <person name="Dunfield P."/>
            <person name="Klotz M.G."/>
            <person name="Semrau J.D."/>
            <person name="Stein L.Y."/>
            <person name="Barbe V."/>
            <person name="Medigue C."/>
            <person name="Trotsenko Y.A."/>
            <person name="Kalyuzhnaya M.G."/>
        </authorList>
    </citation>
    <scope>NUCLEOTIDE SEQUENCE [LARGE SCALE GENOMIC DNA]</scope>
    <source>
        <strain evidence="5">DSM 19304 / NCIMB 14124 / VKM B-2133 / 20Z</strain>
    </source>
</reference>
<dbReference type="KEGG" id="mah:MEALZ_1431"/>
<keyword evidence="1 2" id="KW-0812">Transmembrane</keyword>
<dbReference type="AlphaFoldDB" id="G4SXS5"/>
<dbReference type="PATRIC" id="fig|271065.3.peg.1467"/>
<feature type="transmembrane region" description="Helical" evidence="2">
    <location>
        <begin position="115"/>
        <end position="135"/>
    </location>
</feature>
<dbReference type="GO" id="GO:0010960">
    <property type="term" value="P:magnesium ion homeostasis"/>
    <property type="evidence" value="ECO:0007669"/>
    <property type="project" value="InterPro"/>
</dbReference>
<evidence type="ECO:0000256" key="2">
    <source>
        <dbReference type="SAM" id="Phobius"/>
    </source>
</evidence>
<gene>
    <name evidence="4" type="ordered locus">MEALZ_1431</name>
</gene>
<dbReference type="GO" id="GO:0016020">
    <property type="term" value="C:membrane"/>
    <property type="evidence" value="ECO:0007669"/>
    <property type="project" value="UniProtKB-UniRule"/>
</dbReference>
<dbReference type="PANTHER" id="PTHR12064">
    <property type="entry name" value="METAL TRANSPORTER CNNM"/>
    <property type="match status" value="1"/>
</dbReference>
<dbReference type="STRING" id="1091494.MEALZ_1431"/>
<dbReference type="RefSeq" id="WP_014147914.1">
    <property type="nucleotide sequence ID" value="NC_016112.1"/>
</dbReference>
<dbReference type="Pfam" id="PF01595">
    <property type="entry name" value="CNNM"/>
    <property type="match status" value="1"/>
</dbReference>
<dbReference type="InterPro" id="IPR045095">
    <property type="entry name" value="ACDP"/>
</dbReference>
<accession>G4SXS5</accession>
<feature type="domain" description="CNNM transmembrane" evidence="3">
    <location>
        <begin position="57"/>
        <end position="232"/>
    </location>
</feature>
<sequence length="401" mass="44804">MLHIKARHSGTLTAILLAIITFVLAGLRTDALDPEAWQVVLYGWQETLDAIAFADAWPLSPLFIWTGIVICLSQSASLSGLNLAIFSLSRLHLETAAEKGDRNARRVLALRRNSNFTLTAILWGNVSVNVLLTLLADSVLFGLSAFFFSTVVITLFGEIVPQAYFSRHALRVAGFLTPLLRFYQVLLWPLAWPSGKLLDAWIGQEGIPWLREHEVHQLLELHAREIDTEISQIEATGAINFLKLDDIPVSQEGEPLDPRSVINLPFRDGRPVFPTLQRNADDPFLQKVAASGKKWVVLVDDRGEPRRILSAPTFLRRALFGATPFDPQTLCHHPLVVFDSTQPLGQVLHRLTVRSEKPGDDVIDEDLILVWEDNQRRIITGSDLLGRLLRKIAQPAPPLKT</sequence>